<name>A0A7X0MM59_9SPHI</name>
<organism evidence="1 2">
    <name type="scientific">Pedobacter cryoconitis</name>
    <dbReference type="NCBI Taxonomy" id="188932"/>
    <lineage>
        <taxon>Bacteria</taxon>
        <taxon>Pseudomonadati</taxon>
        <taxon>Bacteroidota</taxon>
        <taxon>Sphingobacteriia</taxon>
        <taxon>Sphingobacteriales</taxon>
        <taxon>Sphingobacteriaceae</taxon>
        <taxon>Pedobacter</taxon>
    </lineage>
</organism>
<evidence type="ECO:0000313" key="1">
    <source>
        <dbReference type="EMBL" id="MBB6502610.1"/>
    </source>
</evidence>
<reference evidence="1 2" key="1">
    <citation type="submission" date="2020-08" db="EMBL/GenBank/DDBJ databases">
        <title>Genomic Encyclopedia of Type Strains, Phase IV (KMG-V): Genome sequencing to study the core and pangenomes of soil and plant-associated prokaryotes.</title>
        <authorList>
            <person name="Whitman W."/>
        </authorList>
    </citation>
    <scope>NUCLEOTIDE SEQUENCE [LARGE SCALE GENOMIC DNA]</scope>
    <source>
        <strain evidence="1 2">M2T3</strain>
    </source>
</reference>
<gene>
    <name evidence="1" type="ORF">HDF25_004793</name>
</gene>
<dbReference type="AlphaFoldDB" id="A0A7X0MM59"/>
<accession>A0A7X0MM59</accession>
<dbReference type="EMBL" id="JACHCC010000014">
    <property type="protein sequence ID" value="MBB6502610.1"/>
    <property type="molecule type" value="Genomic_DNA"/>
</dbReference>
<sequence length="62" mass="7550">MKTKINEKGHLNINLNSSFKPHGYYFHPDEDFREDWQWGKTQQAQEQPLHYSQIKKSIEKFK</sequence>
<protein>
    <submittedName>
        <fullName evidence="1">Uncharacterized protein</fullName>
    </submittedName>
</protein>
<dbReference type="RefSeq" id="WP_184628854.1">
    <property type="nucleotide sequence ID" value="NZ_JACHCC010000014.1"/>
</dbReference>
<evidence type="ECO:0000313" key="2">
    <source>
        <dbReference type="Proteomes" id="UP000521017"/>
    </source>
</evidence>
<proteinExistence type="predicted"/>
<dbReference type="Proteomes" id="UP000521017">
    <property type="component" value="Unassembled WGS sequence"/>
</dbReference>
<comment type="caution">
    <text evidence="1">The sequence shown here is derived from an EMBL/GenBank/DDBJ whole genome shotgun (WGS) entry which is preliminary data.</text>
</comment>